<feature type="transmembrane region" description="Helical" evidence="1">
    <location>
        <begin position="118"/>
        <end position="136"/>
    </location>
</feature>
<evidence type="ECO:0000256" key="1">
    <source>
        <dbReference type="SAM" id="Phobius"/>
    </source>
</evidence>
<reference evidence="2 3" key="1">
    <citation type="submission" date="2014-07" db="EMBL/GenBank/DDBJ databases">
        <title>Draft genome of Clostridium sulfidigenes 113A isolated from sediments associated with methane hydrate from Krishna Godavari basin.</title>
        <authorList>
            <person name="Honkalas V.S."/>
            <person name="Dabir A.P."/>
            <person name="Arora P."/>
            <person name="Dhakephalkar P.K."/>
        </authorList>
    </citation>
    <scope>NUCLEOTIDE SEQUENCE [LARGE SCALE GENOMIC DNA]</scope>
    <source>
        <strain evidence="2 3">113A</strain>
    </source>
</reference>
<feature type="transmembrane region" description="Helical" evidence="1">
    <location>
        <begin position="156"/>
        <end position="176"/>
    </location>
</feature>
<dbReference type="STRING" id="318464.IO99_07025"/>
<accession>A0A084JDG2</accession>
<evidence type="ECO:0000313" key="2">
    <source>
        <dbReference type="EMBL" id="KEZ86996.1"/>
    </source>
</evidence>
<proteinExistence type="predicted"/>
<evidence type="ECO:0008006" key="4">
    <source>
        <dbReference type="Google" id="ProtNLM"/>
    </source>
</evidence>
<organism evidence="2 3">
    <name type="scientific">Clostridium sulfidigenes</name>
    <dbReference type="NCBI Taxonomy" id="318464"/>
    <lineage>
        <taxon>Bacteria</taxon>
        <taxon>Bacillati</taxon>
        <taxon>Bacillota</taxon>
        <taxon>Clostridia</taxon>
        <taxon>Eubacteriales</taxon>
        <taxon>Clostridiaceae</taxon>
        <taxon>Clostridium</taxon>
    </lineage>
</organism>
<keyword evidence="1" id="KW-0812">Transmembrane</keyword>
<sequence length="399" mass="46418">MSKSVYKFKPGSPWKIGVTESWLNSMAKRGLFIEKMGKYFAKFNKDESRDMYYRIEMSKEKDELSEKQIRMYKARGWKYVTNYNNFHIFSSPYEFNTTEVHIIPEEYAQLLKPFYKKALTQLLISFAILFAFYAVIPMFIAKRYISVLVNMSYLELLSQLIIILTFINGLFEIIYIGKLRKCLLQGTSVDHNAPWKFNYIVSIFISSCLILLSITLVALTFTSLFTGYDDEKTIPDDTTSMAIIRLKEIENSETLEETPISTSEEVNYERRYNLKKTFFAPLKYTSFELGAIMTNPTTTYLKSHDAILNNEVYQVRFKSMSQKLLLELWKDGEDSRTDDTTPPILHDDELDLLIVQETSDGYEIYACKGKGVMRVIYTGKENVNKIIPLIKQKISLISE</sequence>
<gene>
    <name evidence="2" type="ORF">IO99_07025</name>
</gene>
<dbReference type="EMBL" id="JPMD01000015">
    <property type="protein sequence ID" value="KEZ86996.1"/>
    <property type="molecule type" value="Genomic_DNA"/>
</dbReference>
<dbReference type="eggNOG" id="ENOG502ZB3J">
    <property type="taxonomic scope" value="Bacteria"/>
</dbReference>
<feature type="transmembrane region" description="Helical" evidence="1">
    <location>
        <begin position="197"/>
        <end position="225"/>
    </location>
</feature>
<keyword evidence="1" id="KW-0472">Membrane</keyword>
<keyword evidence="1" id="KW-1133">Transmembrane helix</keyword>
<dbReference type="AlphaFoldDB" id="A0A084JDG2"/>
<keyword evidence="3" id="KW-1185">Reference proteome</keyword>
<evidence type="ECO:0000313" key="3">
    <source>
        <dbReference type="Proteomes" id="UP000028542"/>
    </source>
</evidence>
<comment type="caution">
    <text evidence="2">The sequence shown here is derived from an EMBL/GenBank/DDBJ whole genome shotgun (WGS) entry which is preliminary data.</text>
</comment>
<name>A0A084JDG2_9CLOT</name>
<dbReference type="Proteomes" id="UP000028542">
    <property type="component" value="Unassembled WGS sequence"/>
</dbReference>
<protein>
    <recommendedName>
        <fullName evidence="4">DUF2812 domain-containing protein</fullName>
    </recommendedName>
</protein>
<dbReference type="RefSeq" id="WP_035131647.1">
    <property type="nucleotide sequence ID" value="NZ_JPMD01000015.1"/>
</dbReference>
<dbReference type="Pfam" id="PF11193">
    <property type="entry name" value="DUF2812"/>
    <property type="match status" value="1"/>
</dbReference>
<dbReference type="InterPro" id="IPR021359">
    <property type="entry name" value="DUF2812"/>
</dbReference>